<proteinExistence type="predicted"/>
<organism evidence="2">
    <name type="scientific">Tolypothrix bouteillei VB521301</name>
    <dbReference type="NCBI Taxonomy" id="1479485"/>
    <lineage>
        <taxon>Bacteria</taxon>
        <taxon>Bacillati</taxon>
        <taxon>Cyanobacteriota</taxon>
        <taxon>Cyanophyceae</taxon>
        <taxon>Nostocales</taxon>
        <taxon>Tolypothrichaceae</taxon>
        <taxon>Tolypothrix</taxon>
    </lineage>
</organism>
<feature type="coiled-coil region" evidence="1">
    <location>
        <begin position="14"/>
        <end position="83"/>
    </location>
</feature>
<keyword evidence="1" id="KW-0175">Coiled coil</keyword>
<dbReference type="AlphaFoldDB" id="A0A0C1NLS8"/>
<reference evidence="2" key="1">
    <citation type="journal article" date="2015" name="Genome Announc.">
        <title>Draft Genome Sequence of Tolypothrix boutellei Strain VB521301.</title>
        <authorList>
            <person name="Chandrababunaidu M.M."/>
            <person name="Singh D."/>
            <person name="Sen D."/>
            <person name="Bhan S."/>
            <person name="Das S."/>
            <person name="Gupta A."/>
            <person name="Adhikary S.P."/>
            <person name="Tripathy S."/>
        </authorList>
    </citation>
    <scope>NUCLEOTIDE SEQUENCE</scope>
    <source>
        <strain evidence="2">VB521301</strain>
    </source>
</reference>
<evidence type="ECO:0000313" key="2">
    <source>
        <dbReference type="EMBL" id="KIE13766.1"/>
    </source>
</evidence>
<dbReference type="STRING" id="1479485.DA73_0202130"/>
<gene>
    <name evidence="2" type="ORF">DA73_0202130</name>
</gene>
<name>A0A0C1NLS8_9CYAN</name>
<sequence length="105" mass="12333">MTQDQPDDDIRQILTELAQRQARTQEQLDNLAERQANTQNQLTMLTDNVDRVLARTAILDDVLLELRDSHERHQRNFEEHQRTTNAALQSLEAILLQLMRNFPQN</sequence>
<comment type="caution">
    <text evidence="2">The sequence shown here is derived from an EMBL/GenBank/DDBJ whole genome shotgun (WGS) entry which is preliminary data.</text>
</comment>
<protein>
    <submittedName>
        <fullName evidence="2">Uncharacterized protein</fullName>
    </submittedName>
</protein>
<dbReference type="EMBL" id="JHEG02000009">
    <property type="protein sequence ID" value="KIE13766.1"/>
    <property type="molecule type" value="Genomic_DNA"/>
</dbReference>
<dbReference type="OrthoDB" id="488442at2"/>
<accession>A0A0C1NLS8</accession>
<evidence type="ECO:0000256" key="1">
    <source>
        <dbReference type="SAM" id="Coils"/>
    </source>
</evidence>